<evidence type="ECO:0000313" key="1">
    <source>
        <dbReference type="EMBL" id="ROK16077.1"/>
    </source>
</evidence>
<evidence type="ECO:0000313" key="2">
    <source>
        <dbReference type="Proteomes" id="UP000281406"/>
    </source>
</evidence>
<accession>A0A3N0XZ66</accession>
<dbReference type="OrthoDB" id="10592533at2759"/>
<gene>
    <name evidence="1" type="ORF">DPX16_22695</name>
</gene>
<dbReference type="Proteomes" id="UP000281406">
    <property type="component" value="Unassembled WGS sequence"/>
</dbReference>
<keyword evidence="2" id="KW-1185">Reference proteome</keyword>
<proteinExistence type="predicted"/>
<comment type="caution">
    <text evidence="1">The sequence shown here is derived from an EMBL/GenBank/DDBJ whole genome shotgun (WGS) entry which is preliminary data.</text>
</comment>
<dbReference type="AlphaFoldDB" id="A0A3N0XZ66"/>
<protein>
    <submittedName>
        <fullName evidence="1">Uncharacterized protein</fullName>
    </submittedName>
</protein>
<sequence length="84" mass="9143">MEHEPASNLGLHDCATCGFEHPFSPSELKSFSFLLSASCPDLVLCQTSPKKSTTATSEPVEEMPSIQIKSEPEEVECMVVSELL</sequence>
<reference evidence="1 2" key="1">
    <citation type="submission" date="2018-10" db="EMBL/GenBank/DDBJ databases">
        <title>Genome assembly for a Yunnan-Guizhou Plateau 3E fish, Anabarilius grahami (Regan), and its evolutionary and genetic applications.</title>
        <authorList>
            <person name="Jiang W."/>
        </authorList>
    </citation>
    <scope>NUCLEOTIDE SEQUENCE [LARGE SCALE GENOMIC DNA]</scope>
    <source>
        <strain evidence="1">AG-KIZ</strain>
        <tissue evidence="1">Muscle</tissue>
    </source>
</reference>
<organism evidence="1 2">
    <name type="scientific">Anabarilius grahami</name>
    <name type="common">Kanglang fish</name>
    <name type="synonym">Barilius grahami</name>
    <dbReference type="NCBI Taxonomy" id="495550"/>
    <lineage>
        <taxon>Eukaryota</taxon>
        <taxon>Metazoa</taxon>
        <taxon>Chordata</taxon>
        <taxon>Craniata</taxon>
        <taxon>Vertebrata</taxon>
        <taxon>Euteleostomi</taxon>
        <taxon>Actinopterygii</taxon>
        <taxon>Neopterygii</taxon>
        <taxon>Teleostei</taxon>
        <taxon>Ostariophysi</taxon>
        <taxon>Cypriniformes</taxon>
        <taxon>Xenocyprididae</taxon>
        <taxon>Xenocypridinae</taxon>
        <taxon>Xenocypridinae incertae sedis</taxon>
        <taxon>Anabarilius</taxon>
    </lineage>
</organism>
<name>A0A3N0XZ66_ANAGA</name>
<dbReference type="EMBL" id="RJVU01057856">
    <property type="protein sequence ID" value="ROK16077.1"/>
    <property type="molecule type" value="Genomic_DNA"/>
</dbReference>